<dbReference type="Proteomes" id="UP001596091">
    <property type="component" value="Unassembled WGS sequence"/>
</dbReference>
<feature type="domain" description="PPM-type phosphatase" evidence="4">
    <location>
        <begin position="456"/>
        <end position="651"/>
    </location>
</feature>
<evidence type="ECO:0000256" key="1">
    <source>
        <dbReference type="ARBA" id="ARBA00022801"/>
    </source>
</evidence>
<dbReference type="EMBL" id="JBHSPH010000002">
    <property type="protein sequence ID" value="MFC5861958.1"/>
    <property type="molecule type" value="Genomic_DNA"/>
</dbReference>
<dbReference type="Pfam" id="PF07228">
    <property type="entry name" value="SpoIIE"/>
    <property type="match status" value="1"/>
</dbReference>
<keyword evidence="1 5" id="KW-0378">Hydrolase</keyword>
<feature type="transmembrane region" description="Helical" evidence="2">
    <location>
        <begin position="397"/>
        <end position="422"/>
    </location>
</feature>
<dbReference type="RefSeq" id="WP_263337858.1">
    <property type="nucleotide sequence ID" value="NZ_JAGSYH010000004.1"/>
</dbReference>
<feature type="transmembrane region" description="Helical" evidence="2">
    <location>
        <begin position="234"/>
        <end position="253"/>
    </location>
</feature>
<sequence>MKPSASRSLRLFIAVLLCLAFAPHPSRAQTFDLDSGRLPITQIDSAWRFHLGDNPQWSQPAFDDSTWQTLKPTEDWTTQGIPTGTEFVWFRFHLRVAAHTGSLVIELPTIPKSYQLFADSQLIAQVGTLPPGPAHNVIGAYRVFTIPVNSGPHPKDVAITLRLWQDPHFAGTRPSIVEGSVFIGSSDTILDHFTATKSADLLSDGSIYTIDVVKLIVGLSAAILFWLTRERFYLWYAITLLVDACFFLSDLISAHQAWDFSLYTYSNILLDIVTAVFFILFIVDALYPGSWKPAILPALLMLIADGAIVLVLAFNFSKTAADITYCVCEGSSSLVLVWYLIRSLRSGNFYAKLLIFPLAIHTLGDLGNNIGYFLLDLNIRFGLKLIPTRYFVFHHPFAFNFAQLETLIALFGFLAALVYRFAITSREKQRLASALQAAHDIQNKLVPVDIPTIGGLRAEIVYRAAEEVGGDFCQVLPRPDGSILVAIGDVSGKGLQAAMLGALAVGALRSVADELLPPAAALERLNQVLLRTQSEGFITCLCMVLTELGEVTIANAGHLSPYLDGAEIFVESGLPLGIISGVSYEQREFELPAVARLTLLSDGVVEARSRTGELFGFERTSELSRRPASEIADTAHHFGQEDDITVITLDWNAVYLIPA</sequence>
<evidence type="ECO:0000256" key="3">
    <source>
        <dbReference type="SAM" id="SignalP"/>
    </source>
</evidence>
<gene>
    <name evidence="5" type="ORF">ACFPT7_06610</name>
</gene>
<keyword evidence="3" id="KW-0732">Signal</keyword>
<dbReference type="PANTHER" id="PTHR43156">
    <property type="entry name" value="STAGE II SPORULATION PROTEIN E-RELATED"/>
    <property type="match status" value="1"/>
</dbReference>
<feature type="chain" id="PRO_5046557348" evidence="3">
    <location>
        <begin position="29"/>
        <end position="659"/>
    </location>
</feature>
<dbReference type="SMART" id="SM00331">
    <property type="entry name" value="PP2C_SIG"/>
    <property type="match status" value="1"/>
</dbReference>
<evidence type="ECO:0000313" key="6">
    <source>
        <dbReference type="Proteomes" id="UP001596091"/>
    </source>
</evidence>
<feature type="signal peptide" evidence="3">
    <location>
        <begin position="1"/>
        <end position="28"/>
    </location>
</feature>
<feature type="transmembrane region" description="Helical" evidence="2">
    <location>
        <begin position="265"/>
        <end position="287"/>
    </location>
</feature>
<reference evidence="6" key="1">
    <citation type="journal article" date="2019" name="Int. J. Syst. Evol. Microbiol.">
        <title>The Global Catalogue of Microorganisms (GCM) 10K type strain sequencing project: providing services to taxonomists for standard genome sequencing and annotation.</title>
        <authorList>
            <consortium name="The Broad Institute Genomics Platform"/>
            <consortium name="The Broad Institute Genome Sequencing Center for Infectious Disease"/>
            <person name="Wu L."/>
            <person name="Ma J."/>
        </authorList>
    </citation>
    <scope>NUCLEOTIDE SEQUENCE [LARGE SCALE GENOMIC DNA]</scope>
    <source>
        <strain evidence="6">JCM 4087</strain>
    </source>
</reference>
<keyword evidence="6" id="KW-1185">Reference proteome</keyword>
<dbReference type="Gene3D" id="3.60.40.10">
    <property type="entry name" value="PPM-type phosphatase domain"/>
    <property type="match status" value="1"/>
</dbReference>
<comment type="caution">
    <text evidence="5">The sequence shown here is derived from an EMBL/GenBank/DDBJ whole genome shotgun (WGS) entry which is preliminary data.</text>
</comment>
<dbReference type="GO" id="GO:0004722">
    <property type="term" value="F:protein serine/threonine phosphatase activity"/>
    <property type="evidence" value="ECO:0007669"/>
    <property type="project" value="UniProtKB-EC"/>
</dbReference>
<evidence type="ECO:0000313" key="5">
    <source>
        <dbReference type="EMBL" id="MFC5861958.1"/>
    </source>
</evidence>
<feature type="transmembrane region" description="Helical" evidence="2">
    <location>
        <begin position="353"/>
        <end position="375"/>
    </location>
</feature>
<dbReference type="InterPro" id="IPR008979">
    <property type="entry name" value="Galactose-bd-like_sf"/>
</dbReference>
<dbReference type="PANTHER" id="PTHR43156:SF2">
    <property type="entry name" value="STAGE II SPORULATION PROTEIN E"/>
    <property type="match status" value="1"/>
</dbReference>
<dbReference type="InterPro" id="IPR052016">
    <property type="entry name" value="Bact_Sigma-Reg"/>
</dbReference>
<keyword evidence="2" id="KW-0472">Membrane</keyword>
<keyword evidence="2" id="KW-1133">Transmembrane helix</keyword>
<dbReference type="SUPFAM" id="SSF49785">
    <property type="entry name" value="Galactose-binding domain-like"/>
    <property type="match status" value="1"/>
</dbReference>
<evidence type="ECO:0000256" key="2">
    <source>
        <dbReference type="SAM" id="Phobius"/>
    </source>
</evidence>
<protein>
    <submittedName>
        <fullName evidence="5">PP2C family protein-serine/threonine phosphatase</fullName>
        <ecNumber evidence="5">3.1.3.16</ecNumber>
    </submittedName>
</protein>
<dbReference type="InterPro" id="IPR001932">
    <property type="entry name" value="PPM-type_phosphatase-like_dom"/>
</dbReference>
<dbReference type="SUPFAM" id="SSF81606">
    <property type="entry name" value="PP2C-like"/>
    <property type="match status" value="1"/>
</dbReference>
<organism evidence="5 6">
    <name type="scientific">Acidicapsa dinghuensis</name>
    <dbReference type="NCBI Taxonomy" id="2218256"/>
    <lineage>
        <taxon>Bacteria</taxon>
        <taxon>Pseudomonadati</taxon>
        <taxon>Acidobacteriota</taxon>
        <taxon>Terriglobia</taxon>
        <taxon>Terriglobales</taxon>
        <taxon>Acidobacteriaceae</taxon>
        <taxon>Acidicapsa</taxon>
    </lineage>
</organism>
<feature type="transmembrane region" description="Helical" evidence="2">
    <location>
        <begin position="322"/>
        <end position="341"/>
    </location>
</feature>
<evidence type="ECO:0000259" key="4">
    <source>
        <dbReference type="SMART" id="SM00331"/>
    </source>
</evidence>
<accession>A0ABW1EG38</accession>
<dbReference type="Gene3D" id="2.60.120.260">
    <property type="entry name" value="Galactose-binding domain-like"/>
    <property type="match status" value="1"/>
</dbReference>
<name>A0ABW1EG38_9BACT</name>
<feature type="transmembrane region" description="Helical" evidence="2">
    <location>
        <begin position="207"/>
        <end position="227"/>
    </location>
</feature>
<dbReference type="InterPro" id="IPR036457">
    <property type="entry name" value="PPM-type-like_dom_sf"/>
</dbReference>
<proteinExistence type="predicted"/>
<feature type="transmembrane region" description="Helical" evidence="2">
    <location>
        <begin position="294"/>
        <end position="316"/>
    </location>
</feature>
<keyword evidence="2" id="KW-0812">Transmembrane</keyword>
<dbReference type="EC" id="3.1.3.16" evidence="5"/>